<dbReference type="FunFam" id="1.20.5.370:FF:000001">
    <property type="entry name" value="Myosin heavy chain"/>
    <property type="match status" value="1"/>
</dbReference>
<dbReference type="GO" id="GO:0005516">
    <property type="term" value="F:calmodulin binding"/>
    <property type="evidence" value="ECO:0007669"/>
    <property type="project" value="UniProtKB-KW"/>
</dbReference>
<dbReference type="FunFam" id="2.30.30.360:FF:000001">
    <property type="entry name" value="Myosin heavy chain"/>
    <property type="match status" value="1"/>
</dbReference>
<dbReference type="EMBL" id="MUZQ01000307">
    <property type="protein sequence ID" value="OWK53052.1"/>
    <property type="molecule type" value="Genomic_DNA"/>
</dbReference>
<dbReference type="SMART" id="SM00015">
    <property type="entry name" value="IQ"/>
    <property type="match status" value="2"/>
</dbReference>
<dbReference type="SUPFAM" id="SSF90257">
    <property type="entry name" value="Myosin rod fragments"/>
    <property type="match status" value="4"/>
</dbReference>
<evidence type="ECO:0000256" key="6">
    <source>
        <dbReference type="ARBA" id="ARBA00022741"/>
    </source>
</evidence>
<evidence type="ECO:0000256" key="1">
    <source>
        <dbReference type="ARBA" id="ARBA00004657"/>
    </source>
</evidence>
<dbReference type="PRINTS" id="PR00193">
    <property type="entry name" value="MYOSINHEAVY"/>
</dbReference>
<evidence type="ECO:0000259" key="17">
    <source>
        <dbReference type="PROSITE" id="PS51456"/>
    </source>
</evidence>
<dbReference type="Gene3D" id="1.10.10.820">
    <property type="match status" value="1"/>
</dbReference>
<evidence type="ECO:0000256" key="8">
    <source>
        <dbReference type="ARBA" id="ARBA00022860"/>
    </source>
</evidence>
<keyword evidence="11 15" id="KW-0505">Motor protein</keyword>
<keyword evidence="6 15" id="KW-0547">Nucleotide-binding</keyword>
<feature type="region of interest" description="Actin-binding" evidence="15">
    <location>
        <begin position="700"/>
        <end position="722"/>
    </location>
</feature>
<keyword evidence="5" id="KW-0963">Cytoplasm</keyword>
<keyword evidence="8" id="KW-0112">Calmodulin-binding</keyword>
<dbReference type="CDD" id="cd01377">
    <property type="entry name" value="MYSc_class_II"/>
    <property type="match status" value="1"/>
</dbReference>
<dbReference type="SUPFAM" id="SSF52540">
    <property type="entry name" value="P-loop containing nucleoside triphosphate hydrolases"/>
    <property type="match status" value="2"/>
</dbReference>
<accession>A0A218UI52</accession>
<dbReference type="FunFam" id="1.20.5.340:FF:000002">
    <property type="entry name" value="Myosin heavy chain"/>
    <property type="match status" value="1"/>
</dbReference>
<dbReference type="GO" id="GO:0006936">
    <property type="term" value="P:muscle contraction"/>
    <property type="evidence" value="ECO:0007669"/>
    <property type="project" value="TreeGrafter"/>
</dbReference>
<comment type="subunit">
    <text evidence="14">Muscle myosin is a hexameric protein that consists of 2 heavy chain subunits (MHC), 2 alkali light chain subunits (MLC) and 2 regulatory light chain subunits (MLC-2).</text>
</comment>
<evidence type="ECO:0000259" key="18">
    <source>
        <dbReference type="PROSITE" id="PS51844"/>
    </source>
</evidence>
<dbReference type="PROSITE" id="PS50096">
    <property type="entry name" value="IQ"/>
    <property type="match status" value="1"/>
</dbReference>
<feature type="domain" description="Myosin motor" evidence="17">
    <location>
        <begin position="80"/>
        <end position="806"/>
    </location>
</feature>
<dbReference type="InterPro" id="IPR002928">
    <property type="entry name" value="Myosin_tail"/>
</dbReference>
<feature type="coiled-coil region" evidence="16">
    <location>
        <begin position="1219"/>
        <end position="1844"/>
    </location>
</feature>
<feature type="domain" description="Myosin N-terminal SH3-like" evidence="18">
    <location>
        <begin position="27"/>
        <end position="76"/>
    </location>
</feature>
<evidence type="ECO:0000256" key="5">
    <source>
        <dbReference type="ARBA" id="ARBA00022490"/>
    </source>
</evidence>
<dbReference type="InterPro" id="IPR001609">
    <property type="entry name" value="Myosin_head_motor_dom-like"/>
</dbReference>
<dbReference type="FunFam" id="1.20.5.4820:FF:000001">
    <property type="entry name" value="Myosin heavy chain"/>
    <property type="match status" value="1"/>
</dbReference>
<dbReference type="Gene3D" id="1.20.58.530">
    <property type="match status" value="1"/>
</dbReference>
<evidence type="ECO:0000313" key="19">
    <source>
        <dbReference type="EMBL" id="OWK53052.1"/>
    </source>
</evidence>
<keyword evidence="13 15" id="KW-0009">Actin-binding</keyword>
<dbReference type="GO" id="GO:0000146">
    <property type="term" value="F:microfilament motor activity"/>
    <property type="evidence" value="ECO:0007669"/>
    <property type="project" value="TreeGrafter"/>
</dbReference>
<dbReference type="Gene3D" id="2.30.30.360">
    <property type="entry name" value="Myosin S1 fragment, N-terminal"/>
    <property type="match status" value="1"/>
</dbReference>
<evidence type="ECO:0000256" key="13">
    <source>
        <dbReference type="ARBA" id="ARBA00023203"/>
    </source>
</evidence>
<dbReference type="FunFam" id="1.20.5.370:FF:000003">
    <property type="entry name" value="Myosin heavy chain"/>
    <property type="match status" value="1"/>
</dbReference>
<comment type="subcellular location">
    <subcellularLocation>
        <location evidence="1">Cytoplasm</location>
        <location evidence="1">Myofibril</location>
    </subcellularLocation>
</comment>
<keyword evidence="12" id="KW-0514">Muscle protein</keyword>
<dbReference type="PANTHER" id="PTHR45615:SF79">
    <property type="entry name" value="MYOSIN-4"/>
    <property type="match status" value="1"/>
</dbReference>
<keyword evidence="10 15" id="KW-0518">Myosin</keyword>
<evidence type="ECO:0000256" key="4">
    <source>
        <dbReference type="ARBA" id="ARBA00022481"/>
    </source>
</evidence>
<evidence type="ECO:0000256" key="2">
    <source>
        <dbReference type="ARBA" id="ARBA00008314"/>
    </source>
</evidence>
<dbReference type="FunFam" id="1.20.5.340:FF:000013">
    <property type="entry name" value="Myosin heavy chain"/>
    <property type="match status" value="1"/>
</dbReference>
<keyword evidence="3" id="KW-0787">Thick filament</keyword>
<dbReference type="InterPro" id="IPR036961">
    <property type="entry name" value="Kinesin_motor_dom_sf"/>
</dbReference>
<dbReference type="Gene3D" id="6.10.250.2420">
    <property type="match status" value="1"/>
</dbReference>
<dbReference type="GO" id="GO:0051015">
    <property type="term" value="F:actin filament binding"/>
    <property type="evidence" value="ECO:0007669"/>
    <property type="project" value="InterPro"/>
</dbReference>
<dbReference type="Pfam" id="PF02736">
    <property type="entry name" value="Myosin_N"/>
    <property type="match status" value="1"/>
</dbReference>
<keyword evidence="7 15" id="KW-0067">ATP-binding</keyword>
<dbReference type="Pfam" id="PF01576">
    <property type="entry name" value="Myosin_tail_1"/>
    <property type="match status" value="2"/>
</dbReference>
<keyword evidence="4" id="KW-0488">Methylation</keyword>
<evidence type="ECO:0000256" key="7">
    <source>
        <dbReference type="ARBA" id="ARBA00022840"/>
    </source>
</evidence>
<dbReference type="STRING" id="299123.ENSLSDP00000010531"/>
<dbReference type="FunFam" id="3.40.850.10:FF:000101">
    <property type="entry name" value="Slow myosin heavy chain 2"/>
    <property type="match status" value="1"/>
</dbReference>
<keyword evidence="20" id="KW-1185">Reference proteome</keyword>
<protein>
    <submittedName>
        <fullName evidence="19">Myosin-2</fullName>
    </submittedName>
</protein>
<evidence type="ECO:0000256" key="15">
    <source>
        <dbReference type="PROSITE-ProRule" id="PRU00782"/>
    </source>
</evidence>
<evidence type="ECO:0000313" key="20">
    <source>
        <dbReference type="Proteomes" id="UP000197619"/>
    </source>
</evidence>
<dbReference type="FunFam" id="1.20.5.340:FF:000004">
    <property type="entry name" value="Myosin heavy chain"/>
    <property type="match status" value="1"/>
</dbReference>
<dbReference type="GO" id="GO:0030016">
    <property type="term" value="C:myofibril"/>
    <property type="evidence" value="ECO:0007669"/>
    <property type="project" value="UniProtKB-SubCell"/>
</dbReference>
<comment type="caution">
    <text evidence="19">The sequence shown here is derived from an EMBL/GenBank/DDBJ whole genome shotgun (WGS) entry which is preliminary data.</text>
</comment>
<dbReference type="Gene3D" id="1.20.5.4820">
    <property type="match status" value="1"/>
</dbReference>
<evidence type="ECO:0000256" key="9">
    <source>
        <dbReference type="ARBA" id="ARBA00023054"/>
    </source>
</evidence>
<comment type="similarity">
    <text evidence="2 15">Belongs to the TRAFAC class myosin-kinesin ATPase superfamily. Myosin family.</text>
</comment>
<dbReference type="FunFam" id="1.20.58.530:FF:000001">
    <property type="entry name" value="Myosin heavy chain"/>
    <property type="match status" value="1"/>
</dbReference>
<evidence type="ECO:0000256" key="16">
    <source>
        <dbReference type="SAM" id="Coils"/>
    </source>
</evidence>
<dbReference type="PROSITE" id="PS51456">
    <property type="entry name" value="MYOSIN_MOTOR"/>
    <property type="match status" value="1"/>
</dbReference>
<evidence type="ECO:0000256" key="11">
    <source>
        <dbReference type="ARBA" id="ARBA00023175"/>
    </source>
</evidence>
<keyword evidence="9 16" id="KW-0175">Coiled coil</keyword>
<evidence type="ECO:0000256" key="10">
    <source>
        <dbReference type="ARBA" id="ARBA00023123"/>
    </source>
</evidence>
<dbReference type="FunFam" id="1.20.5.370:FF:000007">
    <property type="entry name" value="Myosin heavy chain"/>
    <property type="match status" value="1"/>
</dbReference>
<reference evidence="19 20" key="1">
    <citation type="submission" date="2017-05" db="EMBL/GenBank/DDBJ databases">
        <title>Genome of assembly of the Bengalese finch, Lonchura striata domestica.</title>
        <authorList>
            <person name="Colquitt B.M."/>
            <person name="Brainard M.S."/>
        </authorList>
    </citation>
    <scope>NUCLEOTIDE SEQUENCE [LARGE SCALE GENOMIC DNA]</scope>
    <source>
        <strain evidence="19">White83orange57</strain>
    </source>
</reference>
<dbReference type="GO" id="GO:0032982">
    <property type="term" value="C:myosin filament"/>
    <property type="evidence" value="ECO:0007669"/>
    <property type="project" value="UniProtKB-KW"/>
</dbReference>
<dbReference type="GO" id="GO:0016460">
    <property type="term" value="C:myosin II complex"/>
    <property type="evidence" value="ECO:0007669"/>
    <property type="project" value="TreeGrafter"/>
</dbReference>
<dbReference type="Gene3D" id="1.20.5.340">
    <property type="match status" value="4"/>
</dbReference>
<evidence type="ECO:0000256" key="14">
    <source>
        <dbReference type="ARBA" id="ARBA00038612"/>
    </source>
</evidence>
<dbReference type="PANTHER" id="PTHR45615">
    <property type="entry name" value="MYOSIN HEAVY CHAIN, NON-MUSCLE"/>
    <property type="match status" value="1"/>
</dbReference>
<sequence>MAVFGEAAPYLRKSEKERIAAQNKPFDAKSSVFVVHPKESFVKGTITSRESGKVTVKTEGGETLTVKDDQIFSMNPPKYDKIEDMAMMTHLHEPAVLYNLKERYAAWMIYTYSGLFCVTVNPYKWLPVYNPEVVLAYRGKKRQEAPPHIFSISDNAYQFMLTDIEGNWVVLDFLKTLQLQFAVLLLIQLSITQISCEHISHCSAFTDRENQSILITGESGAGKTVNTKRVIQYFATIAASGDKKKEDKSSGKMQGTLEDQIISANPLLEAFGNAKTVRNDNSSRFGKFIRIHFGATGKLASADIETYLLEKSRVTFQLKAERSYHIFYQIMSNKKPELIEMLLITTNPFDFPFVSQGEITVPSIDDKEELMATDSAIDILGFTADEKTAIYKLTGAVMHYGNLKFKQKPREEQAEPEGTEVADKAAYLMGLNSADMLKALCYPRVKVGNEYVTKGQTAQQVHNAVGALAKALYERMFLWMVVRINEQLDTKQPRQYFIGVLDIAGFEIFDFNSFEQLCINFTNEKLQQFFNHHMFVLEQEEYKKEGIEWTFIDFGMDLAACIELIEKPMGIFSILEEECMFPKATDTSFKNKLYDQHLGKSSNFQKPKPTKGKVEAHFSLVHYAGTVDYNITGWLEKNKDPLNETVIGLYQKSSVKTLALLFANYGGADAAEASGGGGKKGGKKKGSSFQTVSALFRENLNKLMTNLRSTHPHFVRCIIPNETKTPGAMEHELVLHQLRCNGVLEGIRICRKGFPNRVLYADFKQSKKACEKLLGSIDIDHTQYKFGHTKVFFKAGLVGLLEEMRDEKLAQLITRTQARCRGYLMRVEYQKMVERRESIFCIQYNIRAFMNVKHWPWMKLFFKIKPLLKSAESEKEMANMKQEFEKTKEELAKSEAKRKELEEKMVKLVQEKNDLQLQVQSEADALADAEERCDQLIKTKIQLEAKVKEVTERAEDEEEINAELTAKKRKLEDECSELKKDIDDLELTLAKVEKEKHATENKVKNLTEEMAALDETIVKLTKEKKALQEAHQQTLDDLQAEEDKVNTLTKAKIKLEQQVDDVSTHRAGTGQLEGSLEQEKKLRMDLERAKRKLEGDLKLAQDSIMDLENDKQQLDEKLKNTAELGEQIDNLQRVKQKLEKEKSEMKMEIDDLASNIESVSKAKANLEKMCRTLEDQLSEYKTKEEQNQRMISDLSAQRARLQTESGEFGRQVEEKDALISQLSRGKQAFTQQIEELKRQLEEEIKAKNALAHALQSARHDCDLLREQYEEEQEAKGELQRALSKANSEVAQWRTKYETDAIQRTEELEEAKKKLAQRLQDAEEHVEAVNAKCASLEKTKQRLQNEVEDLMIDVERSNAACAALDKKQKNFDKILAEWKQKYEETQAELEASQKESRSLSTELFKMKNAYEESLDHLETMKRENKNLQQEISDLTEQIAEQGKAIHELEKVKKQIEQEKSEIQAALEEAEASLEHEEGKILRLQLELNQVKAEIDRKIAEKDEEIDQMKRNHLRVVESLQSSLDAEIRSRNEALRLKKKMEGDLNEMEIQLSHANRVAAEAQKNLRNTQGVLKDTQIHLDDALRTQDDLKEQVAMVERRANLLQAEIEELRAALEQTERSRKLAEQELLDATERVQLLHTQNTSLINTKKKLETDIAQIQGEMEDTIQEARNAEEKAKKAITDAAMMAEELKKEQDTSAHLERMKKNLDQTVKDLQLRLDEAEQLALKGGKKQIQKLEARVRELEGEVDAEQKRSAEAVKGVRKYERRVKELTYQSEEDRKNILRLQDLVDKLQMKVKSYKRQSEEAEQLSNVNLSKFRKIQHELEEAEERADIAESQVNKLRAKSREFHRRIEEEE</sequence>
<organism evidence="19 20">
    <name type="scientific">Lonchura striata</name>
    <name type="common">white-rumped munia</name>
    <dbReference type="NCBI Taxonomy" id="40157"/>
    <lineage>
        <taxon>Eukaryota</taxon>
        <taxon>Metazoa</taxon>
        <taxon>Chordata</taxon>
        <taxon>Craniata</taxon>
        <taxon>Vertebrata</taxon>
        <taxon>Euteleostomi</taxon>
        <taxon>Archelosauria</taxon>
        <taxon>Archosauria</taxon>
        <taxon>Dinosauria</taxon>
        <taxon>Saurischia</taxon>
        <taxon>Theropoda</taxon>
        <taxon>Coelurosauria</taxon>
        <taxon>Aves</taxon>
        <taxon>Neognathae</taxon>
        <taxon>Neoaves</taxon>
        <taxon>Telluraves</taxon>
        <taxon>Australaves</taxon>
        <taxon>Passeriformes</taxon>
        <taxon>Passeroidea</taxon>
        <taxon>Estrildidae</taxon>
        <taxon>Estrildinae</taxon>
        <taxon>Lonchura</taxon>
    </lineage>
</organism>
<dbReference type="InterPro" id="IPR000048">
    <property type="entry name" value="IQ_motif_EF-hand-BS"/>
</dbReference>
<evidence type="ECO:0000256" key="12">
    <source>
        <dbReference type="ARBA" id="ARBA00023179"/>
    </source>
</evidence>
<dbReference type="FunFam" id="1.20.5.340:FF:000003">
    <property type="entry name" value="Myosin heavy chain"/>
    <property type="match status" value="1"/>
</dbReference>
<dbReference type="Pfam" id="PF00063">
    <property type="entry name" value="Myosin_head"/>
    <property type="match status" value="2"/>
</dbReference>
<dbReference type="GO" id="GO:0005524">
    <property type="term" value="F:ATP binding"/>
    <property type="evidence" value="ECO:0007669"/>
    <property type="project" value="UniProtKB-UniRule"/>
</dbReference>
<proteinExistence type="inferred from homology"/>
<dbReference type="FunFam" id="1.20.5.370:FF:000002">
    <property type="entry name" value="Myosin heavy chain"/>
    <property type="match status" value="1"/>
</dbReference>
<gene>
    <name evidence="19" type="primary">MYH2</name>
    <name evidence="19" type="ORF">RLOC_00015244</name>
</gene>
<dbReference type="FunFam" id="1.20.120.720:FF:000001">
    <property type="entry name" value="Myosin heavy chain, muscle"/>
    <property type="match status" value="1"/>
</dbReference>
<dbReference type="Gene3D" id="1.20.120.720">
    <property type="entry name" value="Myosin VI head, motor domain, U50 subdomain"/>
    <property type="match status" value="1"/>
</dbReference>
<dbReference type="Proteomes" id="UP000197619">
    <property type="component" value="Unassembled WGS sequence"/>
</dbReference>
<name>A0A218UI52_9PASE</name>
<dbReference type="Gene3D" id="3.40.850.10">
    <property type="entry name" value="Kinesin motor domain"/>
    <property type="match status" value="2"/>
</dbReference>
<dbReference type="Gene3D" id="1.20.5.370">
    <property type="match status" value="4"/>
</dbReference>
<dbReference type="InterPro" id="IPR027417">
    <property type="entry name" value="P-loop_NTPase"/>
</dbReference>
<dbReference type="FunFam" id="1.20.5.370:FF:000008">
    <property type="entry name" value="Myosin heavy chain"/>
    <property type="match status" value="1"/>
</dbReference>
<dbReference type="InterPro" id="IPR008989">
    <property type="entry name" value="Myosin_S1_N"/>
</dbReference>
<dbReference type="SMART" id="SM00242">
    <property type="entry name" value="MYSc"/>
    <property type="match status" value="1"/>
</dbReference>
<dbReference type="FunFam" id="1.10.10.820:FF:000001">
    <property type="entry name" value="Myosin heavy chain"/>
    <property type="match status" value="1"/>
</dbReference>
<feature type="coiled-coil region" evidence="16">
    <location>
        <begin position="870"/>
        <end position="1186"/>
    </location>
</feature>
<dbReference type="InterPro" id="IPR004009">
    <property type="entry name" value="SH3_Myosin"/>
</dbReference>
<feature type="binding site" evidence="15">
    <location>
        <begin position="217"/>
        <end position="224"/>
    </location>
    <ligand>
        <name>ATP</name>
        <dbReference type="ChEBI" id="CHEBI:30616"/>
    </ligand>
</feature>
<dbReference type="InterPro" id="IPR014751">
    <property type="entry name" value="XRCC4-like_C"/>
</dbReference>
<evidence type="ECO:0000256" key="3">
    <source>
        <dbReference type="ARBA" id="ARBA00022433"/>
    </source>
</evidence>
<dbReference type="PROSITE" id="PS51844">
    <property type="entry name" value="SH3_LIKE"/>
    <property type="match status" value="1"/>
</dbReference>